<evidence type="ECO:0000313" key="2">
    <source>
        <dbReference type="EMBL" id="GAA4711359.1"/>
    </source>
</evidence>
<evidence type="ECO:0000313" key="3">
    <source>
        <dbReference type="Proteomes" id="UP001500325"/>
    </source>
</evidence>
<proteinExistence type="predicted"/>
<keyword evidence="3" id="KW-1185">Reference proteome</keyword>
<dbReference type="EMBL" id="BAABIC010000031">
    <property type="protein sequence ID" value="GAA4711359.1"/>
    <property type="molecule type" value="Genomic_DNA"/>
</dbReference>
<dbReference type="SUPFAM" id="SSF89796">
    <property type="entry name" value="CoA-transferase family III (CaiB/BaiF)"/>
    <property type="match status" value="1"/>
</dbReference>
<keyword evidence="1" id="KW-0808">Transferase</keyword>
<sequence length="409" mass="44210">MLEGLTVLELDDGLAEFAGKLLADSGAEVIKIEPPRGAPGRAVAPFVGSTPDRTSLQFEHYNTSKQSVVLDLTSEADRILLTRLAARADVVLDGLGAGVADSLGVGHTELSAVNPALIYCAVTPFGCDGPWAGFAATDLTQLALGGVMASCGYDDGADYADGTGYSGAPVAPTGGHVKHLVGMMAVMATLAAVLELGTSGRGQFVDVSAHEATAVSTEMAVPFWLYQQREVHRHTARHAMPARTPRWQHRCADGKYLLALPLYIDDARFAALVEWFDSEGMAEDLADEKYRRSMQREDHMFHVVDVIGRFCARHDSDHLFREAQARRLPWAPVNSPDELLADPHFTEHRDTFVSVPAHGGVHLYAQPPFLIGHGTSIRPAPRLGEHTRDVLGAVLEDEYTTDTPARQQV</sequence>
<dbReference type="InterPro" id="IPR044855">
    <property type="entry name" value="CoA-Trfase_III_dom3_sf"/>
</dbReference>
<dbReference type="InterPro" id="IPR003673">
    <property type="entry name" value="CoA-Trfase_fam_III"/>
</dbReference>
<evidence type="ECO:0000256" key="1">
    <source>
        <dbReference type="ARBA" id="ARBA00022679"/>
    </source>
</evidence>
<dbReference type="Gene3D" id="3.30.1540.10">
    <property type="entry name" value="formyl-coa transferase, domain 3"/>
    <property type="match status" value="1"/>
</dbReference>
<dbReference type="Gene3D" id="3.40.50.10540">
    <property type="entry name" value="Crotonobetainyl-coa:carnitine coa-transferase, domain 1"/>
    <property type="match status" value="1"/>
</dbReference>
<accession>A0ABP8XMJ1</accession>
<dbReference type="PANTHER" id="PTHR48207:SF3">
    <property type="entry name" value="SUCCINATE--HYDROXYMETHYLGLUTARATE COA-TRANSFERASE"/>
    <property type="match status" value="1"/>
</dbReference>
<dbReference type="InterPro" id="IPR050483">
    <property type="entry name" value="CoA-transferase_III_domain"/>
</dbReference>
<dbReference type="Pfam" id="PF02515">
    <property type="entry name" value="CoA_transf_3"/>
    <property type="match status" value="1"/>
</dbReference>
<dbReference type="PANTHER" id="PTHR48207">
    <property type="entry name" value="SUCCINATE--HYDROXYMETHYLGLUTARATE COA-TRANSFERASE"/>
    <property type="match status" value="1"/>
</dbReference>
<comment type="caution">
    <text evidence="2">The sequence shown here is derived from an EMBL/GenBank/DDBJ whole genome shotgun (WGS) entry which is preliminary data.</text>
</comment>
<name>A0ABP8XMJ1_9PSEU</name>
<dbReference type="InterPro" id="IPR023606">
    <property type="entry name" value="CoA-Trfase_III_dom_1_sf"/>
</dbReference>
<reference evidence="3" key="1">
    <citation type="journal article" date="2019" name="Int. J. Syst. Evol. Microbiol.">
        <title>The Global Catalogue of Microorganisms (GCM) 10K type strain sequencing project: providing services to taxonomists for standard genome sequencing and annotation.</title>
        <authorList>
            <consortium name="The Broad Institute Genomics Platform"/>
            <consortium name="The Broad Institute Genome Sequencing Center for Infectious Disease"/>
            <person name="Wu L."/>
            <person name="Ma J."/>
        </authorList>
    </citation>
    <scope>NUCLEOTIDE SEQUENCE [LARGE SCALE GENOMIC DNA]</scope>
    <source>
        <strain evidence="3">JCM 18055</strain>
    </source>
</reference>
<gene>
    <name evidence="2" type="ORF">GCM10023215_62050</name>
</gene>
<organism evidence="2 3">
    <name type="scientific">Pseudonocardia yuanmonensis</name>
    <dbReference type="NCBI Taxonomy" id="1095914"/>
    <lineage>
        <taxon>Bacteria</taxon>
        <taxon>Bacillati</taxon>
        <taxon>Actinomycetota</taxon>
        <taxon>Actinomycetes</taxon>
        <taxon>Pseudonocardiales</taxon>
        <taxon>Pseudonocardiaceae</taxon>
        <taxon>Pseudonocardia</taxon>
    </lineage>
</organism>
<dbReference type="Proteomes" id="UP001500325">
    <property type="component" value="Unassembled WGS sequence"/>
</dbReference>
<protein>
    <submittedName>
        <fullName evidence="2">CaiB/BaiF CoA-transferase family protein</fullName>
    </submittedName>
</protein>